<name>A0A2A7SIP5_BURGA</name>
<dbReference type="EMBL" id="PDDY01000001">
    <property type="protein sequence ID" value="PEH43398.1"/>
    <property type="molecule type" value="Genomic_DNA"/>
</dbReference>
<proteinExistence type="predicted"/>
<dbReference type="InterPro" id="IPR009081">
    <property type="entry name" value="PP-bd_ACP"/>
</dbReference>
<dbReference type="InterPro" id="IPR010071">
    <property type="entry name" value="AA_adenyl_dom"/>
</dbReference>
<reference evidence="3" key="1">
    <citation type="submission" date="2017-09" db="EMBL/GenBank/DDBJ databases">
        <title>FDA dAtabase for Regulatory Grade micrObial Sequences (FDA-ARGOS): Supporting development and validation of Infectious Disease Dx tests.</title>
        <authorList>
            <person name="Minogue T."/>
            <person name="Wolcott M."/>
            <person name="Wasieloski L."/>
            <person name="Aguilar W."/>
            <person name="Moore D."/>
            <person name="Tallon L."/>
            <person name="Sadzewicz L."/>
            <person name="Ott S."/>
            <person name="Zhao X."/>
            <person name="Nagaraj S."/>
            <person name="Vavikolanu K."/>
            <person name="Aluvathingal J."/>
            <person name="Nadendla S."/>
            <person name="Sichtig H."/>
        </authorList>
    </citation>
    <scope>NUCLEOTIDE SEQUENCE [LARGE SCALE GENOMIC DNA]</scope>
    <source>
        <strain evidence="3">FDAARGOS_390</strain>
    </source>
</reference>
<dbReference type="Pfam" id="PF13193">
    <property type="entry name" value="AMP-binding_C"/>
    <property type="match status" value="1"/>
</dbReference>
<dbReference type="GO" id="GO:0031177">
    <property type="term" value="F:phosphopantetheine binding"/>
    <property type="evidence" value="ECO:0007669"/>
    <property type="project" value="TreeGrafter"/>
</dbReference>
<dbReference type="Gene3D" id="1.10.1200.10">
    <property type="entry name" value="ACP-like"/>
    <property type="match status" value="1"/>
</dbReference>
<dbReference type="Gene3D" id="3.30.300.30">
    <property type="match status" value="1"/>
</dbReference>
<dbReference type="FunFam" id="3.40.50.12780:FF:000012">
    <property type="entry name" value="Non-ribosomal peptide synthetase"/>
    <property type="match status" value="1"/>
</dbReference>
<dbReference type="GO" id="GO:0044550">
    <property type="term" value="P:secondary metabolite biosynthetic process"/>
    <property type="evidence" value="ECO:0007669"/>
    <property type="project" value="TreeGrafter"/>
</dbReference>
<dbReference type="InterPro" id="IPR042099">
    <property type="entry name" value="ANL_N_sf"/>
</dbReference>
<dbReference type="InterPro" id="IPR036736">
    <property type="entry name" value="ACP-like_sf"/>
</dbReference>
<evidence type="ECO:0000313" key="2">
    <source>
        <dbReference type="EMBL" id="PEH43398.1"/>
    </source>
</evidence>
<dbReference type="Pfam" id="PF00501">
    <property type="entry name" value="AMP-binding"/>
    <property type="match status" value="1"/>
</dbReference>
<dbReference type="InterPro" id="IPR020459">
    <property type="entry name" value="AMP-binding"/>
</dbReference>
<dbReference type="InterPro" id="IPR000873">
    <property type="entry name" value="AMP-dep_synth/lig_dom"/>
</dbReference>
<dbReference type="PROSITE" id="PS50075">
    <property type="entry name" value="CARRIER"/>
    <property type="match status" value="1"/>
</dbReference>
<accession>A0A2A7SIP5</accession>
<dbReference type="NCBIfam" id="TIGR01733">
    <property type="entry name" value="AA-adenyl-dom"/>
    <property type="match status" value="1"/>
</dbReference>
<dbReference type="Proteomes" id="UP000220629">
    <property type="component" value="Unassembled WGS sequence"/>
</dbReference>
<dbReference type="InterPro" id="IPR025110">
    <property type="entry name" value="AMP-bd_C"/>
</dbReference>
<dbReference type="PROSITE" id="PS00455">
    <property type="entry name" value="AMP_BINDING"/>
    <property type="match status" value="1"/>
</dbReference>
<dbReference type="InterPro" id="IPR045851">
    <property type="entry name" value="AMP-bd_C_sf"/>
</dbReference>
<dbReference type="InterPro" id="IPR020845">
    <property type="entry name" value="AMP-binding_CS"/>
</dbReference>
<dbReference type="Pfam" id="PF00550">
    <property type="entry name" value="PP-binding"/>
    <property type="match status" value="1"/>
</dbReference>
<feature type="domain" description="Carrier" evidence="1">
    <location>
        <begin position="559"/>
        <end position="634"/>
    </location>
</feature>
<comment type="caution">
    <text evidence="2">The sequence shown here is derived from an EMBL/GenBank/DDBJ whole genome shotgun (WGS) entry which is preliminary data.</text>
</comment>
<gene>
    <name evidence="2" type="ORF">CRM94_15275</name>
</gene>
<dbReference type="GO" id="GO:0043041">
    <property type="term" value="P:amino acid activation for nonribosomal peptide biosynthetic process"/>
    <property type="evidence" value="ECO:0007669"/>
    <property type="project" value="TreeGrafter"/>
</dbReference>
<dbReference type="CDD" id="cd17643">
    <property type="entry name" value="A_NRPS_Cytc1-like"/>
    <property type="match status" value="1"/>
</dbReference>
<dbReference type="GO" id="GO:0005829">
    <property type="term" value="C:cytosol"/>
    <property type="evidence" value="ECO:0007669"/>
    <property type="project" value="TreeGrafter"/>
</dbReference>
<dbReference type="FunFam" id="3.40.50.980:FF:000001">
    <property type="entry name" value="Non-ribosomal peptide synthetase"/>
    <property type="match status" value="1"/>
</dbReference>
<dbReference type="PANTHER" id="PTHR45527:SF1">
    <property type="entry name" value="FATTY ACID SYNTHASE"/>
    <property type="match status" value="1"/>
</dbReference>
<dbReference type="PRINTS" id="PR00154">
    <property type="entry name" value="AMPBINDING"/>
</dbReference>
<dbReference type="SUPFAM" id="SSF47336">
    <property type="entry name" value="ACP-like"/>
    <property type="match status" value="1"/>
</dbReference>
<sequence length="642" mass="68054">MDRLGHRCRDFYTGGCPVFSTEPARSGSAAATQPSGARSLHAAFHEQALRFPDRVAASDGERRLAYAELDRMSSRLAGELRRAGVTPGMVVGLYVGRGVQLLVGLLGILKAGAAYLPIDPGYPAQRVAHIVEDSGLSVLVDESTEPAPLGGRAVRSVHLDALWSALAAPGAADEAHEVHASNPDDLAYVIYTSGSTGKPKGVMVEHRNALRLVARTSALFGFDERDVWSMFHSIGFDFAVWEIWGAWLSGARVEIVPYAVSRAPEQFRAWLASTGVTVLNQTPSAFRNLEAADRAGGAPLALRHVIFGGEALSHAVLAPWIARHGDHAPALTNMYGITETTVHVTHQRVTRAAVEAAPEAMASIGVAIDDLRLHLLDAQRKPVPDGAIGEIYVEGAGLARGYLNQPALTEERFVSLATAEGTTVRAYRSGDLAVRGEGGLVHAGRADDQMKIRGFRIEPGEIEAALQRSARIRASHACGHDFGDGDVRVIAYVVPAEGASLAAADEAALREAAARDLPDYMRPSVYVALAALPLTEHGKIDRRALPAPGAAPAQAAPAIVLDEEQSGVLEVWRDLLGLKTIGLHDDFFDAGGTSLALIRSIAAIKARFRINLDLSALASGATAQALADVIRANRAGLALQAK</sequence>
<dbReference type="Gene3D" id="3.40.50.12780">
    <property type="entry name" value="N-terminal domain of ligase-like"/>
    <property type="match status" value="1"/>
</dbReference>
<protein>
    <submittedName>
        <fullName evidence="2">Thioester reductase</fullName>
    </submittedName>
</protein>
<evidence type="ECO:0000259" key="1">
    <source>
        <dbReference type="PROSITE" id="PS50075"/>
    </source>
</evidence>
<organism evidence="2 3">
    <name type="scientific">Burkholderia gladioli</name>
    <name type="common">Pseudomonas marginata</name>
    <name type="synonym">Phytomonas marginata</name>
    <dbReference type="NCBI Taxonomy" id="28095"/>
    <lineage>
        <taxon>Bacteria</taxon>
        <taxon>Pseudomonadati</taxon>
        <taxon>Pseudomonadota</taxon>
        <taxon>Betaproteobacteria</taxon>
        <taxon>Burkholderiales</taxon>
        <taxon>Burkholderiaceae</taxon>
        <taxon>Burkholderia</taxon>
    </lineage>
</organism>
<evidence type="ECO:0000313" key="3">
    <source>
        <dbReference type="Proteomes" id="UP000220629"/>
    </source>
</evidence>
<dbReference type="AlphaFoldDB" id="A0A2A7SIP5"/>
<dbReference type="PANTHER" id="PTHR45527">
    <property type="entry name" value="NONRIBOSOMAL PEPTIDE SYNTHETASE"/>
    <property type="match status" value="1"/>
</dbReference>
<dbReference type="SUPFAM" id="SSF56801">
    <property type="entry name" value="Acetyl-CoA synthetase-like"/>
    <property type="match status" value="1"/>
</dbReference>